<organism evidence="1 2">
    <name type="scientific">Nicoletella semolina</name>
    <dbReference type="NCBI Taxonomy" id="271160"/>
    <lineage>
        <taxon>Bacteria</taxon>
        <taxon>Pseudomonadati</taxon>
        <taxon>Pseudomonadota</taxon>
        <taxon>Gammaproteobacteria</taxon>
        <taxon>Pasteurellales</taxon>
        <taxon>Pasteurellaceae</taxon>
        <taxon>Nicoletella</taxon>
    </lineage>
</organism>
<dbReference type="SUPFAM" id="SSF53649">
    <property type="entry name" value="Alkaline phosphatase-like"/>
    <property type="match status" value="1"/>
</dbReference>
<protein>
    <submittedName>
        <fullName evidence="1">Type I phosphodiesterase/nucleotide pyrophosphatase</fullName>
    </submittedName>
</protein>
<evidence type="ECO:0000313" key="2">
    <source>
        <dbReference type="Proteomes" id="UP000295537"/>
    </source>
</evidence>
<evidence type="ECO:0000313" key="1">
    <source>
        <dbReference type="EMBL" id="TCP16634.1"/>
    </source>
</evidence>
<dbReference type="GO" id="GO:0016787">
    <property type="term" value="F:hydrolase activity"/>
    <property type="evidence" value="ECO:0007669"/>
    <property type="project" value="UniProtKB-ARBA"/>
</dbReference>
<keyword evidence="2" id="KW-1185">Reference proteome</keyword>
<gene>
    <name evidence="1" type="ORF">EV693_11014</name>
</gene>
<dbReference type="OrthoDB" id="8580666at2"/>
<proteinExistence type="predicted"/>
<dbReference type="Gene3D" id="3.40.720.10">
    <property type="entry name" value="Alkaline Phosphatase, subunit A"/>
    <property type="match status" value="1"/>
</dbReference>
<accession>A0A4R2N6V7</accession>
<dbReference type="Pfam" id="PF01663">
    <property type="entry name" value="Phosphodiest"/>
    <property type="match status" value="1"/>
</dbReference>
<dbReference type="PANTHER" id="PTHR10151:SF120">
    <property type="entry name" value="BIS(5'-ADENOSYL)-TRIPHOSPHATASE"/>
    <property type="match status" value="1"/>
</dbReference>
<name>A0A4R2N6V7_9PAST</name>
<dbReference type="EMBL" id="SLXJ01000010">
    <property type="protein sequence ID" value="TCP16634.1"/>
    <property type="molecule type" value="Genomic_DNA"/>
</dbReference>
<dbReference type="InterPro" id="IPR002591">
    <property type="entry name" value="Phosphodiest/P_Trfase"/>
</dbReference>
<comment type="caution">
    <text evidence="1">The sequence shown here is derived from an EMBL/GenBank/DDBJ whole genome shotgun (WGS) entry which is preliminary data.</text>
</comment>
<reference evidence="1 2" key="1">
    <citation type="submission" date="2019-03" db="EMBL/GenBank/DDBJ databases">
        <title>Genomic Encyclopedia of Type Strains, Phase IV (KMG-IV): sequencing the most valuable type-strain genomes for metagenomic binning, comparative biology and taxonomic classification.</title>
        <authorList>
            <person name="Goeker M."/>
        </authorList>
    </citation>
    <scope>NUCLEOTIDE SEQUENCE [LARGE SCALE GENOMIC DNA]</scope>
    <source>
        <strain evidence="1 2">DSM 16380</strain>
    </source>
</reference>
<sequence>MKAILVILDGLNYTTALQTMGYLQALCQRNIGKLYRVSSELPALSRPLYECLLTGVAPIESGVVNNGVVRLSNQQSIFHYARAKGLTTAAAAYYWVSELYNNAPFEPVRDRHTYNADLPIQYGHFYYEDHYPDSHLFADGDSLRHYHQPDFILFHSMNIDDIGHKYGQDSRQYREAARNADNLLSICLPKWLDEGYQVIVTADHGMNNDGNHRADSETEARVPFYVFGEVFSLLDTEILQTQICGTICQILGVDHDKPFCAELLK</sequence>
<dbReference type="Proteomes" id="UP000295537">
    <property type="component" value="Unassembled WGS sequence"/>
</dbReference>
<dbReference type="PANTHER" id="PTHR10151">
    <property type="entry name" value="ECTONUCLEOTIDE PYROPHOSPHATASE/PHOSPHODIESTERASE"/>
    <property type="match status" value="1"/>
</dbReference>
<dbReference type="InterPro" id="IPR017850">
    <property type="entry name" value="Alkaline_phosphatase_core_sf"/>
</dbReference>
<dbReference type="RefSeq" id="WP_132501633.1">
    <property type="nucleotide sequence ID" value="NZ_LVXA01000001.1"/>
</dbReference>
<dbReference type="AlphaFoldDB" id="A0A4R2N6V7"/>